<evidence type="ECO:0000259" key="3">
    <source>
        <dbReference type="Pfam" id="PF10110"/>
    </source>
</evidence>
<accession>A0A918TYF5</accession>
<dbReference type="Proteomes" id="UP000646244">
    <property type="component" value="Unassembled WGS sequence"/>
</dbReference>
<feature type="transmembrane region" description="Helical" evidence="2">
    <location>
        <begin position="195"/>
        <end position="228"/>
    </location>
</feature>
<feature type="transmembrane region" description="Helical" evidence="2">
    <location>
        <begin position="295"/>
        <end position="321"/>
    </location>
</feature>
<feature type="compositionally biased region" description="Gly residues" evidence="1">
    <location>
        <begin position="1"/>
        <end position="20"/>
    </location>
</feature>
<feature type="transmembrane region" description="Helical" evidence="2">
    <location>
        <begin position="115"/>
        <end position="139"/>
    </location>
</feature>
<keyword evidence="2" id="KW-0812">Transmembrane</keyword>
<dbReference type="PANTHER" id="PTHR33133:SF1">
    <property type="entry name" value="EXPRESSED PROTEIN-RELATED"/>
    <property type="match status" value="1"/>
</dbReference>
<name>A0A918TYF5_STRCJ</name>
<organism evidence="4 5">
    <name type="scientific">Streptomyces cinnamoneus</name>
    <name type="common">Streptoverticillium cinnamoneum</name>
    <dbReference type="NCBI Taxonomy" id="53446"/>
    <lineage>
        <taxon>Bacteria</taxon>
        <taxon>Bacillati</taxon>
        <taxon>Actinomycetota</taxon>
        <taxon>Actinomycetes</taxon>
        <taxon>Kitasatosporales</taxon>
        <taxon>Streptomycetaceae</taxon>
        <taxon>Streptomyces</taxon>
        <taxon>Streptomyces cinnamoneus group</taxon>
    </lineage>
</organism>
<dbReference type="PANTHER" id="PTHR33133">
    <property type="entry name" value="OS08G0107100 PROTEIN-RELATED"/>
    <property type="match status" value="1"/>
</dbReference>
<proteinExistence type="predicted"/>
<protein>
    <recommendedName>
        <fullName evidence="3">Glycerophosphoryl diester phosphodiesterase membrane domain-containing protein</fullName>
    </recommendedName>
</protein>
<gene>
    <name evidence="4" type="ORF">GCM10010507_55450</name>
</gene>
<keyword evidence="2" id="KW-0472">Membrane</keyword>
<feature type="transmembrane region" description="Helical" evidence="2">
    <location>
        <begin position="249"/>
        <end position="275"/>
    </location>
</feature>
<dbReference type="AlphaFoldDB" id="A0A918TYF5"/>
<keyword evidence="2" id="KW-1133">Transmembrane helix</keyword>
<dbReference type="Pfam" id="PF10110">
    <property type="entry name" value="GPDPase_memb"/>
    <property type="match status" value="1"/>
</dbReference>
<feature type="compositionally biased region" description="Pro residues" evidence="1">
    <location>
        <begin position="23"/>
        <end position="35"/>
    </location>
</feature>
<dbReference type="InterPro" id="IPR018476">
    <property type="entry name" value="GlyceroP-diester-Pdiesterase_M"/>
</dbReference>
<evidence type="ECO:0000313" key="4">
    <source>
        <dbReference type="EMBL" id="GHC69727.1"/>
    </source>
</evidence>
<feature type="domain" description="Glycerophosphoryl diester phosphodiesterase membrane" evidence="3">
    <location>
        <begin position="207"/>
        <end position="324"/>
    </location>
</feature>
<dbReference type="EMBL" id="BMVB01000028">
    <property type="protein sequence ID" value="GHC69727.1"/>
    <property type="molecule type" value="Genomic_DNA"/>
</dbReference>
<comment type="caution">
    <text evidence="4">The sequence shown here is derived from an EMBL/GenBank/DDBJ whole genome shotgun (WGS) entry which is preliminary data.</text>
</comment>
<feature type="region of interest" description="Disordered" evidence="1">
    <location>
        <begin position="1"/>
        <end position="36"/>
    </location>
</feature>
<sequence>MNDWGSGGNGWGQAGGGGWGNTPWPPPTPPAPKPGVIPLRPLGVGEILDGAFTTLRRHWQTALGISLAVAVATQTAQTVVTGLWLRDQSALAELGKEGTVSPRELLDALKEGMGALALIIPVSVIGSIIAAAMLTVVVSRAVLGKPVSVADAWAGTRAQLVGMTGLFLAIPLLITGAFAVGLLPGLLLIGAGVEAAGVAAFLVGGAAGLAGAACLWIRYCLAAPALVLEKQGVKAAMRRSAKLVQGAWWRIFGIQVLVILMVFVAGAIVEMPVMVIKLILMGEPTADDATSWPTLIINGIHATITSTLTLPITAGVTALLYMDQRIRRESLDIELARAAAEGQ</sequence>
<reference evidence="4" key="2">
    <citation type="submission" date="2020-09" db="EMBL/GenBank/DDBJ databases">
        <authorList>
            <person name="Sun Q."/>
            <person name="Ohkuma M."/>
        </authorList>
    </citation>
    <scope>NUCLEOTIDE SEQUENCE</scope>
    <source>
        <strain evidence="4">JCM 4633</strain>
    </source>
</reference>
<evidence type="ECO:0000256" key="2">
    <source>
        <dbReference type="SAM" id="Phobius"/>
    </source>
</evidence>
<evidence type="ECO:0000313" key="5">
    <source>
        <dbReference type="Proteomes" id="UP000646244"/>
    </source>
</evidence>
<feature type="transmembrane region" description="Helical" evidence="2">
    <location>
        <begin position="62"/>
        <end position="85"/>
    </location>
</feature>
<evidence type="ECO:0000256" key="1">
    <source>
        <dbReference type="SAM" id="MobiDB-lite"/>
    </source>
</evidence>
<feature type="transmembrane region" description="Helical" evidence="2">
    <location>
        <begin position="160"/>
        <end position="189"/>
    </location>
</feature>
<reference evidence="4" key="1">
    <citation type="journal article" date="2014" name="Int. J. Syst. Evol. Microbiol.">
        <title>Complete genome sequence of Corynebacterium casei LMG S-19264T (=DSM 44701T), isolated from a smear-ripened cheese.</title>
        <authorList>
            <consortium name="US DOE Joint Genome Institute (JGI-PGF)"/>
            <person name="Walter F."/>
            <person name="Albersmeier A."/>
            <person name="Kalinowski J."/>
            <person name="Ruckert C."/>
        </authorList>
    </citation>
    <scope>NUCLEOTIDE SEQUENCE</scope>
    <source>
        <strain evidence="4">JCM 4633</strain>
    </source>
</reference>
<dbReference type="RefSeq" id="WP_229845160.1">
    <property type="nucleotide sequence ID" value="NZ_BMVB01000028.1"/>
</dbReference>